<dbReference type="Proteomes" id="UP000001568">
    <property type="component" value="Chromosome 4"/>
</dbReference>
<accession>A4RVH2</accession>
<dbReference type="Gramene" id="ABO95429">
    <property type="protein sequence ID" value="ABO95429"/>
    <property type="gene ID" value="OSTLU_30974"/>
</dbReference>
<dbReference type="KEGG" id="olu:OSTLU_30974"/>
<dbReference type="AlphaFoldDB" id="A4RVH2"/>
<proteinExistence type="predicted"/>
<dbReference type="GeneID" id="5001184"/>
<dbReference type="RefSeq" id="XP_001417136.1">
    <property type="nucleotide sequence ID" value="XM_001417099.1"/>
</dbReference>
<sequence length="81" mass="8638">MWSGVVATSCWCYLRVSSVSGALLLGACVFAKASFDMLVALRSSKSETTANWYVEDANEAVHTGPFVTPRYGAEDGRAEAA</sequence>
<evidence type="ECO:0000313" key="2">
    <source>
        <dbReference type="Proteomes" id="UP000001568"/>
    </source>
</evidence>
<protein>
    <submittedName>
        <fullName evidence="1">Uncharacterized protein</fullName>
    </submittedName>
</protein>
<reference evidence="1 2" key="1">
    <citation type="journal article" date="2007" name="Proc. Natl. Acad. Sci. U.S.A.">
        <title>The tiny eukaryote Ostreococcus provides genomic insights into the paradox of plankton speciation.</title>
        <authorList>
            <person name="Palenik B."/>
            <person name="Grimwood J."/>
            <person name="Aerts A."/>
            <person name="Rouze P."/>
            <person name="Salamov A."/>
            <person name="Putnam N."/>
            <person name="Dupont C."/>
            <person name="Jorgensen R."/>
            <person name="Derelle E."/>
            <person name="Rombauts S."/>
            <person name="Zhou K."/>
            <person name="Otillar R."/>
            <person name="Merchant S.S."/>
            <person name="Podell S."/>
            <person name="Gaasterland T."/>
            <person name="Napoli C."/>
            <person name="Gendler K."/>
            <person name="Manuell A."/>
            <person name="Tai V."/>
            <person name="Vallon O."/>
            <person name="Piganeau G."/>
            <person name="Jancek S."/>
            <person name="Heijde M."/>
            <person name="Jabbari K."/>
            <person name="Bowler C."/>
            <person name="Lohr M."/>
            <person name="Robbens S."/>
            <person name="Werner G."/>
            <person name="Dubchak I."/>
            <person name="Pazour G.J."/>
            <person name="Ren Q."/>
            <person name="Paulsen I."/>
            <person name="Delwiche C."/>
            <person name="Schmutz J."/>
            <person name="Rokhsar D."/>
            <person name="Van de Peer Y."/>
            <person name="Moreau H."/>
            <person name="Grigoriev I.V."/>
        </authorList>
    </citation>
    <scope>NUCLEOTIDE SEQUENCE [LARGE SCALE GENOMIC DNA]</scope>
    <source>
        <strain evidence="1 2">CCE9901</strain>
    </source>
</reference>
<evidence type="ECO:0000313" key="1">
    <source>
        <dbReference type="EMBL" id="ABO95429.1"/>
    </source>
</evidence>
<keyword evidence="2" id="KW-1185">Reference proteome</keyword>
<dbReference type="HOGENOM" id="CLU_2578191_0_0_1"/>
<dbReference type="EMBL" id="CP000584">
    <property type="protein sequence ID" value="ABO95429.1"/>
    <property type="molecule type" value="Genomic_DNA"/>
</dbReference>
<name>A4RVH2_OSTLU</name>
<gene>
    <name evidence="1" type="ORF">OSTLU_30974</name>
</gene>
<organism evidence="1 2">
    <name type="scientific">Ostreococcus lucimarinus (strain CCE9901)</name>
    <dbReference type="NCBI Taxonomy" id="436017"/>
    <lineage>
        <taxon>Eukaryota</taxon>
        <taxon>Viridiplantae</taxon>
        <taxon>Chlorophyta</taxon>
        <taxon>Mamiellophyceae</taxon>
        <taxon>Mamiellales</taxon>
        <taxon>Bathycoccaceae</taxon>
        <taxon>Ostreococcus</taxon>
    </lineage>
</organism>